<name>A0ABQ8CBN3_BRANA</name>
<evidence type="ECO:0000256" key="1">
    <source>
        <dbReference type="ARBA" id="ARBA00022786"/>
    </source>
</evidence>
<gene>
    <name evidence="5" type="ORF">HID58_028941</name>
</gene>
<feature type="region of interest" description="Disordered" evidence="3">
    <location>
        <begin position="1"/>
        <end position="20"/>
    </location>
</feature>
<comment type="similarity">
    <text evidence="2">Belongs to the NPH3 family.</text>
</comment>
<reference evidence="5 6" key="1">
    <citation type="submission" date="2021-05" db="EMBL/GenBank/DDBJ databases">
        <title>Genome Assembly of Synthetic Allotetraploid Brassica napus Reveals Homoeologous Exchanges between Subgenomes.</title>
        <authorList>
            <person name="Davis J.T."/>
        </authorList>
    </citation>
    <scope>NUCLEOTIDE SEQUENCE [LARGE SCALE GENOMIC DNA]</scope>
    <source>
        <strain evidence="6">cv. Da-Ae</strain>
        <tissue evidence="5">Seedling</tissue>
    </source>
</reference>
<protein>
    <recommendedName>
        <fullName evidence="4">NPH3 domain-containing protein</fullName>
    </recommendedName>
</protein>
<comment type="caution">
    <text evidence="5">The sequence shown here is derived from an EMBL/GenBank/DDBJ whole genome shotgun (WGS) entry which is preliminary data.</text>
</comment>
<dbReference type="PROSITE" id="PS51649">
    <property type="entry name" value="NPH3"/>
    <property type="match status" value="1"/>
</dbReference>
<accession>A0ABQ8CBN3</accession>
<evidence type="ECO:0000259" key="4">
    <source>
        <dbReference type="PROSITE" id="PS51649"/>
    </source>
</evidence>
<organism evidence="5 6">
    <name type="scientific">Brassica napus</name>
    <name type="common">Rape</name>
    <dbReference type="NCBI Taxonomy" id="3708"/>
    <lineage>
        <taxon>Eukaryota</taxon>
        <taxon>Viridiplantae</taxon>
        <taxon>Streptophyta</taxon>
        <taxon>Embryophyta</taxon>
        <taxon>Tracheophyta</taxon>
        <taxon>Spermatophyta</taxon>
        <taxon>Magnoliopsida</taxon>
        <taxon>eudicotyledons</taxon>
        <taxon>Gunneridae</taxon>
        <taxon>Pentapetalae</taxon>
        <taxon>rosids</taxon>
        <taxon>malvids</taxon>
        <taxon>Brassicales</taxon>
        <taxon>Brassicaceae</taxon>
        <taxon>Brassiceae</taxon>
        <taxon>Brassica</taxon>
    </lineage>
</organism>
<dbReference type="InterPro" id="IPR027356">
    <property type="entry name" value="NPH3_dom"/>
</dbReference>
<evidence type="ECO:0000256" key="3">
    <source>
        <dbReference type="SAM" id="MobiDB-lite"/>
    </source>
</evidence>
<dbReference type="EMBL" id="JAGKQM010000008">
    <property type="protein sequence ID" value="KAH0914495.1"/>
    <property type="molecule type" value="Genomic_DNA"/>
</dbReference>
<evidence type="ECO:0000313" key="5">
    <source>
        <dbReference type="EMBL" id="KAH0914495.1"/>
    </source>
</evidence>
<evidence type="ECO:0000256" key="2">
    <source>
        <dbReference type="PROSITE-ProRule" id="PRU00982"/>
    </source>
</evidence>
<dbReference type="PANTHER" id="PTHR32370">
    <property type="entry name" value="OS12G0117600 PROTEIN"/>
    <property type="match status" value="1"/>
</dbReference>
<feature type="domain" description="NPH3" evidence="4">
    <location>
        <begin position="138"/>
        <end position="220"/>
    </location>
</feature>
<dbReference type="Pfam" id="PF03000">
    <property type="entry name" value="NPH3"/>
    <property type="match status" value="1"/>
</dbReference>
<dbReference type="Proteomes" id="UP000824890">
    <property type="component" value="Unassembled WGS sequence"/>
</dbReference>
<keyword evidence="6" id="KW-1185">Reference proteome</keyword>
<evidence type="ECO:0000313" key="6">
    <source>
        <dbReference type="Proteomes" id="UP000824890"/>
    </source>
</evidence>
<sequence length="220" mass="25722">MDRERWLGEEERGGSGGDVEKRVVARAEMENRGENFVSSTVYKEEANYGCEDANYLDKRVFYNLKKSFQVLTSCERHKLYETFKILAGCMEAIAMNACREELLSGLSEELKGRYCLEWWIEQLSALDQNYIRHRDLPELERRIGQQLESVRLDDLLIPSRVDEEDEERGYDKDSTGHHHGSLLKVGRIMDAYLAEIAWDPYLTLQKFRAIIERLPDYART</sequence>
<keyword evidence="1" id="KW-0833">Ubl conjugation pathway</keyword>
<proteinExistence type="inferred from homology"/>
<dbReference type="InterPro" id="IPR043454">
    <property type="entry name" value="NPH3/RPT2-like"/>
</dbReference>